<feature type="region of interest" description="Disordered" evidence="10">
    <location>
        <begin position="1"/>
        <end position="24"/>
    </location>
</feature>
<evidence type="ECO:0000313" key="13">
    <source>
        <dbReference type="Proteomes" id="UP001143463"/>
    </source>
</evidence>
<comment type="catalytic activity">
    <reaction evidence="8 9">
        <text>L-2,4-diaminobutanoate + acetyl-CoA = (2S)-4-acetamido-2-aminobutanoate + CoA + H(+)</text>
        <dbReference type="Rhea" id="RHEA:16901"/>
        <dbReference type="ChEBI" id="CHEBI:15378"/>
        <dbReference type="ChEBI" id="CHEBI:57287"/>
        <dbReference type="ChEBI" id="CHEBI:57288"/>
        <dbReference type="ChEBI" id="CHEBI:58761"/>
        <dbReference type="ChEBI" id="CHEBI:58929"/>
        <dbReference type="EC" id="2.3.1.178"/>
    </reaction>
</comment>
<evidence type="ECO:0000256" key="9">
    <source>
        <dbReference type="RuleBase" id="RU365045"/>
    </source>
</evidence>
<dbReference type="InterPro" id="IPR000182">
    <property type="entry name" value="GNAT_dom"/>
</dbReference>
<dbReference type="InterPro" id="IPR016181">
    <property type="entry name" value="Acyl_CoA_acyltransferase"/>
</dbReference>
<dbReference type="Pfam" id="PF00583">
    <property type="entry name" value="Acetyltransf_1"/>
    <property type="match status" value="1"/>
</dbReference>
<evidence type="ECO:0000256" key="8">
    <source>
        <dbReference type="ARBA" id="ARBA00048924"/>
    </source>
</evidence>
<dbReference type="EMBL" id="BSFQ01000024">
    <property type="protein sequence ID" value="GLL13775.1"/>
    <property type="molecule type" value="Genomic_DNA"/>
</dbReference>
<comment type="caution">
    <text evidence="12">The sequence shown here is derived from an EMBL/GenBank/DDBJ whole genome shotgun (WGS) entry which is preliminary data.</text>
</comment>
<dbReference type="NCBIfam" id="TIGR02406">
    <property type="entry name" value="ectoine_EctA"/>
    <property type="match status" value="1"/>
</dbReference>
<evidence type="ECO:0000256" key="4">
    <source>
        <dbReference type="ARBA" id="ARBA00012355"/>
    </source>
</evidence>
<gene>
    <name evidence="9 12" type="primary">ectA</name>
    <name evidence="12" type="ORF">GCM10017577_49190</name>
</gene>
<keyword evidence="13" id="KW-1185">Reference proteome</keyword>
<evidence type="ECO:0000259" key="11">
    <source>
        <dbReference type="PROSITE" id="PS51186"/>
    </source>
</evidence>
<evidence type="ECO:0000256" key="5">
    <source>
        <dbReference type="ARBA" id="ARBA00017935"/>
    </source>
</evidence>
<comment type="similarity">
    <text evidence="3 9">Belongs to the acetyltransferase family. EctA subfamily.</text>
</comment>
<comment type="function">
    <text evidence="1 9">Catalyzes the acetylation of L-2,4-diaminobutyrate (DABA) to gamma-N-acetyl-alpha,gamma-diaminobutyric acid (ADABA) with acetyl coenzyme A.</text>
</comment>
<reference evidence="12" key="2">
    <citation type="submission" date="2023-01" db="EMBL/GenBank/DDBJ databases">
        <authorList>
            <person name="Sun Q."/>
            <person name="Evtushenko L."/>
        </authorList>
    </citation>
    <scope>NUCLEOTIDE SEQUENCE</scope>
    <source>
        <strain evidence="12">VKM Ac-1069</strain>
    </source>
</reference>
<evidence type="ECO:0000256" key="1">
    <source>
        <dbReference type="ARBA" id="ARBA00003741"/>
    </source>
</evidence>
<feature type="domain" description="N-acetyltransferase" evidence="11">
    <location>
        <begin position="18"/>
        <end position="175"/>
    </location>
</feature>
<dbReference type="AlphaFoldDB" id="A0A9W6L843"/>
<dbReference type="Gene3D" id="3.40.630.30">
    <property type="match status" value="1"/>
</dbReference>
<reference evidence="12" key="1">
    <citation type="journal article" date="2014" name="Int. J. Syst. Evol. Microbiol.">
        <title>Complete genome sequence of Corynebacterium casei LMG S-19264T (=DSM 44701T), isolated from a smear-ripened cheese.</title>
        <authorList>
            <consortium name="US DOE Joint Genome Institute (JGI-PGF)"/>
            <person name="Walter F."/>
            <person name="Albersmeier A."/>
            <person name="Kalinowski J."/>
            <person name="Ruckert C."/>
        </authorList>
    </citation>
    <scope>NUCLEOTIDE SEQUENCE</scope>
    <source>
        <strain evidence="12">VKM Ac-1069</strain>
    </source>
</reference>
<evidence type="ECO:0000256" key="7">
    <source>
        <dbReference type="ARBA" id="ARBA00023315"/>
    </source>
</evidence>
<organism evidence="12 13">
    <name type="scientific">Pseudonocardia halophobica</name>
    <dbReference type="NCBI Taxonomy" id="29401"/>
    <lineage>
        <taxon>Bacteria</taxon>
        <taxon>Bacillati</taxon>
        <taxon>Actinomycetota</taxon>
        <taxon>Actinomycetes</taxon>
        <taxon>Pseudonocardiales</taxon>
        <taxon>Pseudonocardiaceae</taxon>
        <taxon>Pseudonocardia</taxon>
    </lineage>
</organism>
<dbReference type="Proteomes" id="UP001143463">
    <property type="component" value="Unassembled WGS sequence"/>
</dbReference>
<name>A0A9W6L843_9PSEU</name>
<dbReference type="PROSITE" id="PS51186">
    <property type="entry name" value="GNAT"/>
    <property type="match status" value="1"/>
</dbReference>
<evidence type="ECO:0000256" key="6">
    <source>
        <dbReference type="ARBA" id="ARBA00022679"/>
    </source>
</evidence>
<proteinExistence type="inferred from homology"/>
<evidence type="ECO:0000256" key="2">
    <source>
        <dbReference type="ARBA" id="ARBA00004978"/>
    </source>
</evidence>
<dbReference type="SUPFAM" id="SSF55729">
    <property type="entry name" value="Acyl-CoA N-acyltransferases (Nat)"/>
    <property type="match status" value="1"/>
</dbReference>
<evidence type="ECO:0000256" key="10">
    <source>
        <dbReference type="SAM" id="MobiDB-lite"/>
    </source>
</evidence>
<dbReference type="EC" id="2.3.1.178" evidence="4 9"/>
<dbReference type="InterPro" id="IPR012772">
    <property type="entry name" value="Ectoine_EctA"/>
</dbReference>
<dbReference type="GO" id="GO:0019491">
    <property type="term" value="P:ectoine biosynthetic process"/>
    <property type="evidence" value="ECO:0007669"/>
    <property type="project" value="InterPro"/>
</dbReference>
<dbReference type="CDD" id="cd04301">
    <property type="entry name" value="NAT_SF"/>
    <property type="match status" value="1"/>
</dbReference>
<dbReference type="GO" id="GO:0033816">
    <property type="term" value="F:diaminobutyrate acetyltransferase activity"/>
    <property type="evidence" value="ECO:0007669"/>
    <property type="project" value="UniProtKB-EC"/>
</dbReference>
<accession>A0A9W6L843</accession>
<keyword evidence="6 9" id="KW-0808">Transferase</keyword>
<comment type="pathway">
    <text evidence="2 9">Amine and polyamine biosynthesis; ectoine biosynthesis; L-ectoine from L-aspartate 4-semialdehyde: step 2/3.</text>
</comment>
<protein>
    <recommendedName>
        <fullName evidence="5 9">L-2,4-diaminobutyric acid acetyltransferase</fullName>
        <shortName evidence="9">DABA acetyltransferase</shortName>
        <ecNumber evidence="4 9">2.3.1.178</ecNumber>
    </recommendedName>
</protein>
<evidence type="ECO:0000313" key="12">
    <source>
        <dbReference type="EMBL" id="GLL13775.1"/>
    </source>
</evidence>
<sequence length="175" mass="18831">MTAATTDASDPPGDEPELTVGPPTVDDGVDLWRMAAESRVLDVNSRYAYLLWCRDFAATSVIAKLDGRPVGFVTGYRRPDAPETLLVWQVAVGAAARGRGVAGRMLDTLFAQVPGVRFMETTVTPDNDASNAMFAAFARRNDAEVSRTELFPGSLLGDGHESEILYRIGPIPTEG</sequence>
<evidence type="ECO:0000256" key="3">
    <source>
        <dbReference type="ARBA" id="ARBA00010712"/>
    </source>
</evidence>
<keyword evidence="7 9" id="KW-0012">Acyltransferase</keyword>